<dbReference type="Gene3D" id="3.20.20.80">
    <property type="entry name" value="Glycosidases"/>
    <property type="match status" value="1"/>
</dbReference>
<dbReference type="InterPro" id="IPR056490">
    <property type="entry name" value="Rcc01698_C"/>
</dbReference>
<sequence length="1232" mass="139596">MASIILSSVGSIAGASLGSMAGIGSALGASIGQLAGSFAGSFIDQNLFGSKQNINTYGKRLSDLAVQSSVYGEMINILFGSALIAGNIIWATDIKEASHIRRQTGGGKGMKIKQTHTDYSYSISLAIALCEGTISSINKVIADGRVLDPTLYNMRVYRGDEAQLPDPLIESIQGIGKTPAYRGIAYVVFENLELAEFGNRIPNFNFEVRKEISSSGEVERVEDLIESIIIIPGCGEFVYDTNTQQKLDVDYYDGGWIQRGMRQSINRNNLSGKADAVLALDQLKETLPNVKWVAPVVSWFASSLDINNAIIEPRVEYKANVLTTPSVWKVAGFTRETARLITQKERRPIYGGTTNDESISRYLDEMKSRGFKVMFYPMVFVDQEDKPWRGHISGEAKDVKSFFNKKRGYNEFILHYARLVKGKVDAFIIGSELKNLTSVKTKDNNFPTVEELINLAAKVKVILGEEVKVSYAADWSEYHHSDEGWHHLDDLWASPHIDFIGIDAYFPLSNEKHSVYDVEKLMKGWESGEGYDFYYLDSAKKEGKAGLSPEWAWKNIKYWWENEHHNPNGKKTSWVPKSKKIWFTEYGFPSITCASNQPNVFYDPSTSESNVPIHSDASIDLFAQRAAIEATEKKWRNSDMIENKFLWTWDARPYPYWPNLNDVWADGACWVRGHWVQGKLGISTLAQVIMELLQRTALKQSDIDLSKLNHPIEGFCITSPSNLRNMIKILQQAYFFDIVEQNRRLTFMPRIHKEICKINSDDLVATKVSRDNIETIHIKRVQEMELPQFININFFNSYRDFQVSTVHAQRYHTSSQEQLTINLPIVMTEHIARRIADIALFGSWLEQMQYTFTLSLKYAFLKPGNLVEIEVNNEKHLIRITNTCFGKNRVLKVEGVAENLDLYDTRPDMDISGINSVDNRIAETYLEILDIPLLGEEKTNQTGRVLFAACPLSSNWSGCTVYLNFNTQEYKEICRVKRAATMGAILNTLNNAAIPGVIDLESSVTVNIISGSLKSISFDELINYGNLAVINNEIIQFQNAELLSENQYKLSKFLRGRFGTEKEIGNHNSGDRFILLDESLEYVEIPNQYIGKTALYKAISFGELENKEVELKEITYQATCLKPYSPCYLHVVKEADNLKTLKWLRRTRGDGELRDNVDVVLNEDKEEYLVRVTNNEVIKEIITHIPELKIDLEIIKILKEKGAMIKISQLSQKVGEGNEVSVPSELIRRLTL</sequence>
<dbReference type="Pfam" id="PF23666">
    <property type="entry name" value="Rcc01698_C"/>
    <property type="match status" value="1"/>
</dbReference>
<dbReference type="InterPro" id="IPR017853">
    <property type="entry name" value="GH"/>
</dbReference>
<proteinExistence type="predicted"/>
<organism evidence="4 5">
    <name type="scientific">Candidatus Jidaibacter acanthamoebae</name>
    <dbReference type="NCBI Taxonomy" id="86105"/>
    <lineage>
        <taxon>Bacteria</taxon>
        <taxon>Pseudomonadati</taxon>
        <taxon>Pseudomonadota</taxon>
        <taxon>Alphaproteobacteria</taxon>
        <taxon>Rickettsiales</taxon>
        <taxon>Candidatus Midichloriaceae</taxon>
        <taxon>Candidatus Jidaibacter</taxon>
    </lineage>
</organism>
<feature type="domain" description="GTA TIM-barrel-like" evidence="1">
    <location>
        <begin position="408"/>
        <end position="658"/>
    </location>
</feature>
<dbReference type="AlphaFoldDB" id="A0A0C1QK17"/>
<dbReference type="Pfam" id="PF13550">
    <property type="entry name" value="Phage-tail_3"/>
    <property type="match status" value="1"/>
</dbReference>
<dbReference type="Pfam" id="PF13547">
    <property type="entry name" value="GTA_TIM"/>
    <property type="match status" value="1"/>
</dbReference>
<feature type="domain" description="Tip attachment protein J" evidence="2">
    <location>
        <begin position="719"/>
        <end position="882"/>
    </location>
</feature>
<gene>
    <name evidence="4" type="ORF">NF27_HQ00210</name>
</gene>
<comment type="caution">
    <text evidence="4">The sequence shown here is derived from an EMBL/GenBank/DDBJ whole genome shotgun (WGS) entry which is preliminary data.</text>
</comment>
<dbReference type="STRING" id="86105.NF27_HQ00210"/>
<feature type="domain" description="Rcc01698-like C-terminal" evidence="3">
    <location>
        <begin position="980"/>
        <end position="1074"/>
    </location>
</feature>
<evidence type="ECO:0000313" key="4">
    <source>
        <dbReference type="EMBL" id="KIE04483.1"/>
    </source>
</evidence>
<dbReference type="InterPro" id="IPR032876">
    <property type="entry name" value="J_dom"/>
</dbReference>
<evidence type="ECO:0000259" key="2">
    <source>
        <dbReference type="Pfam" id="PF13550"/>
    </source>
</evidence>
<dbReference type="PATRIC" id="fig|86105.3.peg.1659"/>
<dbReference type="RefSeq" id="WP_039458391.1">
    <property type="nucleotide sequence ID" value="NZ_JSWE01000184.1"/>
</dbReference>
<evidence type="ECO:0000313" key="5">
    <source>
        <dbReference type="Proteomes" id="UP000031258"/>
    </source>
</evidence>
<dbReference type="SUPFAM" id="SSF51445">
    <property type="entry name" value="(Trans)glycosidases"/>
    <property type="match status" value="1"/>
</dbReference>
<dbReference type="InterPro" id="IPR025195">
    <property type="entry name" value="GTA_TIM_dom"/>
</dbReference>
<keyword evidence="5" id="KW-1185">Reference proteome</keyword>
<dbReference type="CDD" id="cd19607">
    <property type="entry name" value="GTA_TIM-barrel-like"/>
    <property type="match status" value="1"/>
</dbReference>
<protein>
    <submittedName>
        <fullName evidence="4">Uncharacterized protein</fullName>
    </submittedName>
</protein>
<dbReference type="OrthoDB" id="8445115at2"/>
<evidence type="ECO:0000259" key="3">
    <source>
        <dbReference type="Pfam" id="PF23666"/>
    </source>
</evidence>
<dbReference type="EMBL" id="JSWE01000184">
    <property type="protein sequence ID" value="KIE04483.1"/>
    <property type="molecule type" value="Genomic_DNA"/>
</dbReference>
<name>A0A0C1QK17_9RICK</name>
<accession>A0A0C1QK17</accession>
<evidence type="ECO:0000259" key="1">
    <source>
        <dbReference type="Pfam" id="PF13547"/>
    </source>
</evidence>
<reference evidence="4 5" key="1">
    <citation type="submission" date="2014-11" db="EMBL/GenBank/DDBJ databases">
        <title>A Rickettsiales Symbiont of Amoebae With Ancient Features.</title>
        <authorList>
            <person name="Schulz F."/>
            <person name="Martijn J."/>
            <person name="Wascher F."/>
            <person name="Kostanjsek R."/>
            <person name="Ettema T.J."/>
            <person name="Horn M."/>
        </authorList>
    </citation>
    <scope>NUCLEOTIDE SEQUENCE [LARGE SCALE GENOMIC DNA]</scope>
    <source>
        <strain evidence="4 5">UWC36</strain>
    </source>
</reference>
<dbReference type="Proteomes" id="UP000031258">
    <property type="component" value="Unassembled WGS sequence"/>
</dbReference>